<evidence type="ECO:0000259" key="2">
    <source>
        <dbReference type="Pfam" id="PF01402"/>
    </source>
</evidence>
<dbReference type="Pfam" id="PF01402">
    <property type="entry name" value="RHH_1"/>
    <property type="match status" value="1"/>
</dbReference>
<dbReference type="InterPro" id="IPR013321">
    <property type="entry name" value="Arc_rbn_hlx_hlx"/>
</dbReference>
<dbReference type="GO" id="GO:0006355">
    <property type="term" value="P:regulation of DNA-templated transcription"/>
    <property type="evidence" value="ECO:0007669"/>
    <property type="project" value="InterPro"/>
</dbReference>
<gene>
    <name evidence="3" type="ORF">F9K94_23800</name>
</gene>
<dbReference type="EMBL" id="WBVY01000012">
    <property type="protein sequence ID" value="KAB2654667.1"/>
    <property type="molecule type" value="Genomic_DNA"/>
</dbReference>
<dbReference type="Gene3D" id="1.10.1220.10">
    <property type="entry name" value="Met repressor-like"/>
    <property type="match status" value="1"/>
</dbReference>
<evidence type="ECO:0000256" key="1">
    <source>
        <dbReference type="SAM" id="MobiDB-lite"/>
    </source>
</evidence>
<feature type="compositionally biased region" description="Low complexity" evidence="1">
    <location>
        <begin position="26"/>
        <end position="38"/>
    </location>
</feature>
<dbReference type="InterPro" id="IPR002145">
    <property type="entry name" value="CopG"/>
</dbReference>
<dbReference type="InterPro" id="IPR010985">
    <property type="entry name" value="Ribbon_hlx_hlx"/>
</dbReference>
<dbReference type="AlphaFoldDB" id="A0A7V7VQ97"/>
<feature type="compositionally biased region" description="Basic and acidic residues" evidence="1">
    <location>
        <begin position="76"/>
        <end position="95"/>
    </location>
</feature>
<proteinExistence type="predicted"/>
<protein>
    <submittedName>
        <fullName evidence="3">Ribbon-helix-helix protein, CopG family</fullName>
    </submittedName>
</protein>
<evidence type="ECO:0000313" key="3">
    <source>
        <dbReference type="EMBL" id="KAB2654667.1"/>
    </source>
</evidence>
<feature type="compositionally biased region" description="Polar residues" evidence="1">
    <location>
        <begin position="39"/>
        <end position="48"/>
    </location>
</feature>
<dbReference type="SUPFAM" id="SSF47598">
    <property type="entry name" value="Ribbon-helix-helix"/>
    <property type="match status" value="1"/>
</dbReference>
<evidence type="ECO:0000313" key="4">
    <source>
        <dbReference type="Proteomes" id="UP000460650"/>
    </source>
</evidence>
<feature type="region of interest" description="Disordered" evidence="1">
    <location>
        <begin position="1"/>
        <end position="95"/>
    </location>
</feature>
<dbReference type="Proteomes" id="UP000460650">
    <property type="component" value="Unassembled WGS sequence"/>
</dbReference>
<reference evidence="3 4" key="1">
    <citation type="submission" date="2019-09" db="EMBL/GenBank/DDBJ databases">
        <title>Taxonomic organization of the family Brucellaceae based on a phylogenomic approach.</title>
        <authorList>
            <person name="Leclercq S."/>
            <person name="Cloeckaert A."/>
            <person name="Zygmunt M.S."/>
        </authorList>
    </citation>
    <scope>NUCLEOTIDE SEQUENCE [LARGE SCALE GENOMIC DNA]</scope>
    <source>
        <strain evidence="3 4">TA93</strain>
    </source>
</reference>
<sequence length="139" mass="15956">MAKSKVTLSDFPVASRRRPSAEEENGPNAAALPAAENAQMQTTGPSTELETRRARPKSQFVTPEERRANDTQQANQREDSRNRLRELRRNRERESKHFVNVSLDYDTKRRLEKAAHDNGLKMSVILRDAIDQYLTENGY</sequence>
<organism evidence="3 4">
    <name type="scientific">Brucella tritici</name>
    <dbReference type="NCBI Taxonomy" id="94626"/>
    <lineage>
        <taxon>Bacteria</taxon>
        <taxon>Pseudomonadati</taxon>
        <taxon>Pseudomonadota</taxon>
        <taxon>Alphaproteobacteria</taxon>
        <taxon>Hyphomicrobiales</taxon>
        <taxon>Brucellaceae</taxon>
        <taxon>Brucella/Ochrobactrum group</taxon>
        <taxon>Brucella</taxon>
    </lineage>
</organism>
<comment type="caution">
    <text evidence="3">The sequence shown here is derived from an EMBL/GenBank/DDBJ whole genome shotgun (WGS) entry which is preliminary data.</text>
</comment>
<feature type="domain" description="Ribbon-helix-helix protein CopG" evidence="2">
    <location>
        <begin position="99"/>
        <end position="136"/>
    </location>
</feature>
<accession>A0A7V7VQ97</accession>
<name>A0A7V7VQ97_9HYPH</name>
<dbReference type="RefSeq" id="WP_105545507.1">
    <property type="nucleotide sequence ID" value="NZ_WBVY01000012.1"/>
</dbReference>